<dbReference type="AlphaFoldDB" id="A0A562ZU67"/>
<dbReference type="InterPro" id="IPR052039">
    <property type="entry name" value="Caspase-related_regulators"/>
</dbReference>
<dbReference type="Pfam" id="PF00656">
    <property type="entry name" value="Peptidase_C14"/>
    <property type="match status" value="1"/>
</dbReference>
<dbReference type="OrthoDB" id="9768004at2"/>
<gene>
    <name evidence="3" type="ORF">FN976_07565</name>
</gene>
<evidence type="ECO:0000256" key="1">
    <source>
        <dbReference type="SAM" id="SignalP"/>
    </source>
</evidence>
<dbReference type="GO" id="GO:0006508">
    <property type="term" value="P:proteolysis"/>
    <property type="evidence" value="ECO:0007669"/>
    <property type="project" value="InterPro"/>
</dbReference>
<organism evidence="3 4">
    <name type="scientific">Caenimonas sedimenti</name>
    <dbReference type="NCBI Taxonomy" id="2596921"/>
    <lineage>
        <taxon>Bacteria</taxon>
        <taxon>Pseudomonadati</taxon>
        <taxon>Pseudomonadota</taxon>
        <taxon>Betaproteobacteria</taxon>
        <taxon>Burkholderiales</taxon>
        <taxon>Comamonadaceae</taxon>
        <taxon>Caenimonas</taxon>
    </lineage>
</organism>
<accession>A0A562ZU67</accession>
<sequence>MAVKTGRARRAWSRGIAAWALVGFSASAQAPLDIRVALVIGNSAYPGAAALANPANDAAAMTASLRKLGFTVTELRDGSRDQMAQAITAVRDQLRGKQGVGMFYYAGHGLQLDWRNYMLPVDSRPTSAADVPAQAVNLDTVIEAFKAAGNRVNIVVLDACRDNPFGGAGSAKGLAQVDAPPGTFLAYATAPGNIADDGAESNGLYTGYLLQELAKPTARIEDVFKRVRLQVRQKSRGRQIPWESTSLEDDFVFNDGRAATVAAAPAAPPVPLSRATPAVREELFTAEKADWDRIKSSRNPDDYFSFLQKHPNGLISEAAQEKLDQLARPQVVASPVQGRAPIQRDPRVGDEIEYVYREGLTGLESRRETQRVTSIKDGIIEFNNGEQVITVGGGTIRNDQGSTFDPPLQVLPVGDFQIGRKWSIRSTQTLRNGYKGWVEQDMKVVAYEDVTIPVGTLKAYRIESSLRTQSGVFGTGTIWVNSNGAVVKLVRKARLPNGRDDSWTREVVRVHRPR</sequence>
<protein>
    <submittedName>
        <fullName evidence="3">Caspase family protein</fullName>
    </submittedName>
</protein>
<dbReference type="Gene3D" id="3.40.50.1460">
    <property type="match status" value="1"/>
</dbReference>
<dbReference type="EMBL" id="VOBQ01000005">
    <property type="protein sequence ID" value="TWO71845.1"/>
    <property type="molecule type" value="Genomic_DNA"/>
</dbReference>
<feature type="domain" description="Caspase family p20" evidence="2">
    <location>
        <begin position="33"/>
        <end position="164"/>
    </location>
</feature>
<dbReference type="RefSeq" id="WP_145892405.1">
    <property type="nucleotide sequence ID" value="NZ_VOBQ01000005.1"/>
</dbReference>
<dbReference type="Proteomes" id="UP000318199">
    <property type="component" value="Unassembled WGS sequence"/>
</dbReference>
<evidence type="ECO:0000313" key="4">
    <source>
        <dbReference type="Proteomes" id="UP000318199"/>
    </source>
</evidence>
<reference evidence="3 4" key="1">
    <citation type="submission" date="2019-07" db="EMBL/GenBank/DDBJ databases">
        <title>Caenimonas sedimenti sp. nov., isolated from activated sludge.</title>
        <authorList>
            <person name="Xu J."/>
        </authorList>
    </citation>
    <scope>NUCLEOTIDE SEQUENCE [LARGE SCALE GENOMIC DNA]</scope>
    <source>
        <strain evidence="3 4">HX-9-20</strain>
    </source>
</reference>
<proteinExistence type="predicted"/>
<dbReference type="InterPro" id="IPR011600">
    <property type="entry name" value="Pept_C14_caspase"/>
</dbReference>
<dbReference type="InterPro" id="IPR029030">
    <property type="entry name" value="Caspase-like_dom_sf"/>
</dbReference>
<feature type="chain" id="PRO_5021715838" evidence="1">
    <location>
        <begin position="31"/>
        <end position="514"/>
    </location>
</feature>
<keyword evidence="1" id="KW-0732">Signal</keyword>
<dbReference type="InterPro" id="IPR001309">
    <property type="entry name" value="Pept_C14_p20"/>
</dbReference>
<dbReference type="GO" id="GO:0004197">
    <property type="term" value="F:cysteine-type endopeptidase activity"/>
    <property type="evidence" value="ECO:0007669"/>
    <property type="project" value="InterPro"/>
</dbReference>
<dbReference type="SUPFAM" id="SSF52129">
    <property type="entry name" value="Caspase-like"/>
    <property type="match status" value="1"/>
</dbReference>
<keyword evidence="4" id="KW-1185">Reference proteome</keyword>
<dbReference type="PANTHER" id="PTHR22576">
    <property type="entry name" value="MUCOSA ASSOCIATED LYMPHOID TISSUE LYMPHOMA TRANSLOCATION PROTEIN 1/PARACASPASE"/>
    <property type="match status" value="1"/>
</dbReference>
<dbReference type="PROSITE" id="PS50208">
    <property type="entry name" value="CASPASE_P20"/>
    <property type="match status" value="1"/>
</dbReference>
<dbReference type="PANTHER" id="PTHR22576:SF37">
    <property type="entry name" value="MUCOSA-ASSOCIATED LYMPHOID TISSUE LYMPHOMA TRANSLOCATION PROTEIN 1"/>
    <property type="match status" value="1"/>
</dbReference>
<comment type="caution">
    <text evidence="3">The sequence shown here is derived from an EMBL/GenBank/DDBJ whole genome shotgun (WGS) entry which is preliminary data.</text>
</comment>
<name>A0A562ZU67_9BURK</name>
<evidence type="ECO:0000259" key="2">
    <source>
        <dbReference type="PROSITE" id="PS50208"/>
    </source>
</evidence>
<feature type="signal peptide" evidence="1">
    <location>
        <begin position="1"/>
        <end position="30"/>
    </location>
</feature>
<evidence type="ECO:0000313" key="3">
    <source>
        <dbReference type="EMBL" id="TWO71845.1"/>
    </source>
</evidence>